<feature type="domain" description="Glucose-methanol-choline oxidoreductase N-terminal" evidence="3">
    <location>
        <begin position="311"/>
        <end position="325"/>
    </location>
</feature>
<dbReference type="Gene3D" id="3.50.50.60">
    <property type="entry name" value="FAD/NAD(P)-binding domain"/>
    <property type="match status" value="1"/>
</dbReference>
<dbReference type="GO" id="GO:0016614">
    <property type="term" value="F:oxidoreductase activity, acting on CH-OH group of donors"/>
    <property type="evidence" value="ECO:0007669"/>
    <property type="project" value="InterPro"/>
</dbReference>
<dbReference type="PIRSF" id="PIRSF000137">
    <property type="entry name" value="Alcohol_oxidase"/>
    <property type="match status" value="1"/>
</dbReference>
<dbReference type="SUPFAM" id="SSF51905">
    <property type="entry name" value="FAD/NAD(P)-binding domain"/>
    <property type="match status" value="1"/>
</dbReference>
<evidence type="ECO:0000313" key="4">
    <source>
        <dbReference type="EMBL" id="KAK9509569.1"/>
    </source>
</evidence>
<dbReference type="GO" id="GO:0050660">
    <property type="term" value="F:flavin adenine dinucleotide binding"/>
    <property type="evidence" value="ECO:0007669"/>
    <property type="project" value="InterPro"/>
</dbReference>
<dbReference type="Proteomes" id="UP001461498">
    <property type="component" value="Unassembled WGS sequence"/>
</dbReference>
<dbReference type="InterPro" id="IPR007867">
    <property type="entry name" value="GMC_OxRtase_C"/>
</dbReference>
<reference evidence="4 5" key="1">
    <citation type="submission" date="2022-12" db="EMBL/GenBank/DDBJ databases">
        <title>Chromosome-level genome assembly of true bugs.</title>
        <authorList>
            <person name="Ma L."/>
            <person name="Li H."/>
        </authorList>
    </citation>
    <scope>NUCLEOTIDE SEQUENCE [LARGE SCALE GENOMIC DNA]</scope>
    <source>
        <strain evidence="4">Lab_2022b</strain>
    </source>
</reference>
<dbReference type="SUPFAM" id="SSF54373">
    <property type="entry name" value="FAD-linked reductases, C-terminal domain"/>
    <property type="match status" value="1"/>
</dbReference>
<accession>A0AAW1DF02</accession>
<protein>
    <recommendedName>
        <fullName evidence="3">Glucose-methanol-choline oxidoreductase N-terminal domain-containing protein</fullName>
    </recommendedName>
</protein>
<dbReference type="PANTHER" id="PTHR11552:SF208">
    <property type="entry name" value="RE36204P-RELATED"/>
    <property type="match status" value="1"/>
</dbReference>
<evidence type="ECO:0000256" key="2">
    <source>
        <dbReference type="PIRSR" id="PIRSR000137-1"/>
    </source>
</evidence>
<dbReference type="InterPro" id="IPR036188">
    <property type="entry name" value="FAD/NAD-bd_sf"/>
</dbReference>
<comment type="similarity">
    <text evidence="1">Belongs to the GMC oxidoreductase family.</text>
</comment>
<sequence>MRLSIIVCFVCVTDFYCKGQSFIEGIRKLQRVANLTNVRISDPDFGAKRRTKTVYDFVVIGSSPGGSVVTNRLTENPTVSVLLIEAGIEDNVITDVPVLNPFTVLTDYNWKFLVDYDPRVCRGMEGGVCPWPAGKGTGGGTILNAMIYTRGIRRDYDSWAAEGLAGWSYDEILPYFLKAENTLIPQLRQSKYHGNNGPLPISYSPYQTPLLRAFIDAGVELGFREIDYNNPNTPAGFGRIQATMRMGERASAATAYLRTIVNRPNFEITLRSRATKILIDRNTRKAFGVVYVENGKERVVYARKEVILAAGAFNTPQLLMLSGIGHAEHLHEMDIPLVQDLPVGDNLMEHYGMHGLTFLINETVSIVPPRIIADIFEVIPQYVFGQRGVATSLGCEAISFLQTKYANNSEGWPDIELLFVASSFASDGGLAFRKTFGVSDTLYDSTYRPIDQKDSFSIWPMLLYPKSRGYVRLRDNNPLSKVRIVGNYVADDNDINTLIEAIKIAIKLSKTEPFQRFGAKLYTVPFPNCADIEFGSDAYWECAIRTITTQFHHQSGTCRMGTVVDSRLKVLGVEGLRVVDISVMPTITAGHTQAPAYMIGEKAADLIKEDWKI</sequence>
<dbReference type="Gene3D" id="3.30.560.10">
    <property type="entry name" value="Glucose Oxidase, domain 3"/>
    <property type="match status" value="1"/>
</dbReference>
<keyword evidence="5" id="KW-1185">Reference proteome</keyword>
<dbReference type="Pfam" id="PF00732">
    <property type="entry name" value="GMC_oxred_N"/>
    <property type="match status" value="1"/>
</dbReference>
<name>A0AAW1DF02_9HEMI</name>
<proteinExistence type="inferred from homology"/>
<comment type="caution">
    <text evidence="4">The sequence shown here is derived from an EMBL/GenBank/DDBJ whole genome shotgun (WGS) entry which is preliminary data.</text>
</comment>
<dbReference type="PANTHER" id="PTHR11552">
    <property type="entry name" value="GLUCOSE-METHANOL-CHOLINE GMC OXIDOREDUCTASE"/>
    <property type="match status" value="1"/>
</dbReference>
<dbReference type="EMBL" id="JAPXFL010000003">
    <property type="protein sequence ID" value="KAK9509569.1"/>
    <property type="molecule type" value="Genomic_DNA"/>
</dbReference>
<organism evidence="4 5">
    <name type="scientific">Rhynocoris fuscipes</name>
    <dbReference type="NCBI Taxonomy" id="488301"/>
    <lineage>
        <taxon>Eukaryota</taxon>
        <taxon>Metazoa</taxon>
        <taxon>Ecdysozoa</taxon>
        <taxon>Arthropoda</taxon>
        <taxon>Hexapoda</taxon>
        <taxon>Insecta</taxon>
        <taxon>Pterygota</taxon>
        <taxon>Neoptera</taxon>
        <taxon>Paraneoptera</taxon>
        <taxon>Hemiptera</taxon>
        <taxon>Heteroptera</taxon>
        <taxon>Panheteroptera</taxon>
        <taxon>Cimicomorpha</taxon>
        <taxon>Reduviidae</taxon>
        <taxon>Harpactorinae</taxon>
        <taxon>Harpactorini</taxon>
        <taxon>Rhynocoris</taxon>
    </lineage>
</organism>
<feature type="active site" description="Proton donor" evidence="2">
    <location>
        <position position="553"/>
    </location>
</feature>
<evidence type="ECO:0000259" key="3">
    <source>
        <dbReference type="PROSITE" id="PS00624"/>
    </source>
</evidence>
<evidence type="ECO:0000313" key="5">
    <source>
        <dbReference type="Proteomes" id="UP001461498"/>
    </source>
</evidence>
<feature type="active site" description="Proton acceptor" evidence="2">
    <location>
        <position position="591"/>
    </location>
</feature>
<evidence type="ECO:0000256" key="1">
    <source>
        <dbReference type="ARBA" id="ARBA00010790"/>
    </source>
</evidence>
<gene>
    <name evidence="4" type="ORF">O3M35_006857</name>
</gene>
<dbReference type="InterPro" id="IPR000172">
    <property type="entry name" value="GMC_OxRdtase_N"/>
</dbReference>
<dbReference type="InterPro" id="IPR012132">
    <property type="entry name" value="GMC_OxRdtase"/>
</dbReference>
<dbReference type="AlphaFoldDB" id="A0AAW1DF02"/>
<dbReference type="Pfam" id="PF05199">
    <property type="entry name" value="GMC_oxred_C"/>
    <property type="match status" value="1"/>
</dbReference>
<dbReference type="PROSITE" id="PS00624">
    <property type="entry name" value="GMC_OXRED_2"/>
    <property type="match status" value="1"/>
</dbReference>